<name>A0A1D3CU33_9EIME</name>
<keyword evidence="4" id="KW-0067">ATP-binding</keyword>
<evidence type="ECO:0000256" key="1">
    <source>
        <dbReference type="ARBA" id="ARBA00022741"/>
    </source>
</evidence>
<dbReference type="PANTHER" id="PTHR47959">
    <property type="entry name" value="ATP-DEPENDENT RNA HELICASE RHLE-RELATED"/>
    <property type="match status" value="1"/>
</dbReference>
<feature type="short sequence motif" description="Q motif" evidence="5">
    <location>
        <begin position="146"/>
        <end position="174"/>
    </location>
</feature>
<organism evidence="10 11">
    <name type="scientific">Cyclospora cayetanensis</name>
    <dbReference type="NCBI Taxonomy" id="88456"/>
    <lineage>
        <taxon>Eukaryota</taxon>
        <taxon>Sar</taxon>
        <taxon>Alveolata</taxon>
        <taxon>Apicomplexa</taxon>
        <taxon>Conoidasida</taxon>
        <taxon>Coccidia</taxon>
        <taxon>Eucoccidiorida</taxon>
        <taxon>Eimeriorina</taxon>
        <taxon>Eimeriidae</taxon>
        <taxon>Cyclospora</taxon>
    </lineage>
</organism>
<comment type="caution">
    <text evidence="10">The sequence shown here is derived from an EMBL/GenBank/DDBJ whole genome shotgun (WGS) entry which is preliminary data.</text>
</comment>
<dbReference type="InterPro" id="IPR011545">
    <property type="entry name" value="DEAD/DEAH_box_helicase_dom"/>
</dbReference>
<evidence type="ECO:0000256" key="4">
    <source>
        <dbReference type="ARBA" id="ARBA00022840"/>
    </source>
</evidence>
<proteinExistence type="predicted"/>
<feature type="domain" description="Helicase ATP-binding" evidence="7">
    <location>
        <begin position="177"/>
        <end position="506"/>
    </location>
</feature>
<dbReference type="SUPFAM" id="SSF52540">
    <property type="entry name" value="P-loop containing nucleoside triphosphate hydrolases"/>
    <property type="match status" value="1"/>
</dbReference>
<dbReference type="InterPro" id="IPR014001">
    <property type="entry name" value="Helicase_ATP-bd"/>
</dbReference>
<sequence length="1076" mass="114847">MRFGKDLPQSSPGSRPCEAIAESSQAAQLDDEARSAGAAAAAALAAPSEAIGDAPAAADLLQADDFEDAESLYDLSDAAAEAFLEHQLKRGAAAVTATTQSNRQFQLLLQHMPEGPKAAAAAISAQRSSNPWERSSDVQQHPQRLVSFKDLGVLASLLEALKAQGYRIPTPVQAAALPVTLAEHDAVIQAKSGTGKTVAFAVHALQRLLLAAAAWETPPATAAADCSPALPAADRAASEPAAAGGFFGFALVIAPSRELATQTAAEMRSLAQHIPHIHIGVCCLLGGFALNVSKQELSKRPQIIVATPGNKQSGHVGALRPSLNTQSFSPPSPSSPLSTVLAASAAATQQASAAALEASEAAETRSVSLRKVALDCGRCKGHAENTATFAASAEAAAVAAAALCSCRHNVPLQQQLKQELRVVILDEADLLLDTFFRPQTKSASTSCTLLKRESSWPSLLSLLRAQPLEILDRVLHPSAQLTAYSATFAPQLLHYLEEELLQDAERLLPVSEADTPQEIQQSVIKECSEQRLSLQPRALWRVMLCASRVRRLSLLRDDSFVAVTGIIYGLMEVPPAEQSGLRVLSIKLQMLLDVISRIYFRQAVIFVNEPLVGRLPQRERNKRLAALKQFQCRVMVCSDLMSRGIDAIGIDLVINFNLPMDKDTFLHRGGRAGRYGSWGVCVSIASSDEADSYRYIAASYGITLHALQDIEQLQAVLRPEVRALRAPANAAATTLSRAANAHASAAAASDEVPTPSIAAAAAAIPAAGHPSIPRAADIAASGSSLLHAIPVIRCFLPRGTQEQDRVQDPELSLLQPDMRFCMRLEALGRCSLHHCERPPHEKSSPRELSLSGNAVCEAAECLHIVLECWKEDSVDDGGRRCAGCAAPAARTSAKRLLFLCVSHELQDVTLLQPELGIDRTAIHSVLASSASPSFPPAASAAAAAFGRAAYFVSREDSGATSLGSVAYILFRHVQKARRIQQGNQGAFLAASTTRVEDTLEAHRREVHESPQHEQWQKQGQIWYPQEEHLSVQHVKLSHGVNEAACLLRETGEAAAGEGRPPGSVFVYSAHLLENCS</sequence>
<keyword evidence="3" id="KW-0347">Helicase</keyword>
<keyword evidence="1" id="KW-0547">Nucleotide-binding</keyword>
<dbReference type="InterPro" id="IPR014014">
    <property type="entry name" value="RNA_helicase_DEAD_Q_motif"/>
</dbReference>
<evidence type="ECO:0000256" key="6">
    <source>
        <dbReference type="SAM" id="MobiDB-lite"/>
    </source>
</evidence>
<dbReference type="Gene3D" id="3.40.50.300">
    <property type="entry name" value="P-loop containing nucleotide triphosphate hydrolases"/>
    <property type="match status" value="2"/>
</dbReference>
<gene>
    <name evidence="10" type="ORF">cyc_02735</name>
</gene>
<dbReference type="GO" id="GO:0003724">
    <property type="term" value="F:RNA helicase activity"/>
    <property type="evidence" value="ECO:0007669"/>
    <property type="project" value="InterPro"/>
</dbReference>
<keyword evidence="2" id="KW-0378">Hydrolase</keyword>
<dbReference type="GO" id="GO:0016787">
    <property type="term" value="F:hydrolase activity"/>
    <property type="evidence" value="ECO:0007669"/>
    <property type="project" value="UniProtKB-KW"/>
</dbReference>
<dbReference type="Proteomes" id="UP000095192">
    <property type="component" value="Unassembled WGS sequence"/>
</dbReference>
<dbReference type="CDD" id="cd18787">
    <property type="entry name" value="SF2_C_DEAD"/>
    <property type="match status" value="1"/>
</dbReference>
<evidence type="ECO:0000256" key="5">
    <source>
        <dbReference type="PROSITE-ProRule" id="PRU00552"/>
    </source>
</evidence>
<evidence type="ECO:0000259" key="9">
    <source>
        <dbReference type="PROSITE" id="PS51195"/>
    </source>
</evidence>
<dbReference type="EMBL" id="JROU02001962">
    <property type="protein sequence ID" value="OEH74688.1"/>
    <property type="molecule type" value="Genomic_DNA"/>
</dbReference>
<dbReference type="PROSITE" id="PS51194">
    <property type="entry name" value="HELICASE_CTER"/>
    <property type="match status" value="1"/>
</dbReference>
<evidence type="ECO:0000313" key="10">
    <source>
        <dbReference type="EMBL" id="OEH74688.1"/>
    </source>
</evidence>
<evidence type="ECO:0000259" key="7">
    <source>
        <dbReference type="PROSITE" id="PS51192"/>
    </source>
</evidence>
<dbReference type="InterPro" id="IPR027417">
    <property type="entry name" value="P-loop_NTPase"/>
</dbReference>
<dbReference type="PANTHER" id="PTHR47959:SF1">
    <property type="entry name" value="ATP-DEPENDENT RNA HELICASE DBPA"/>
    <property type="match status" value="1"/>
</dbReference>
<evidence type="ECO:0000256" key="2">
    <source>
        <dbReference type="ARBA" id="ARBA00022801"/>
    </source>
</evidence>
<dbReference type="SMART" id="SM00487">
    <property type="entry name" value="DEXDc"/>
    <property type="match status" value="1"/>
</dbReference>
<dbReference type="Pfam" id="PF00271">
    <property type="entry name" value="Helicase_C"/>
    <property type="match status" value="1"/>
</dbReference>
<dbReference type="InParanoid" id="A0A1D3CU33"/>
<evidence type="ECO:0000313" key="11">
    <source>
        <dbReference type="Proteomes" id="UP000095192"/>
    </source>
</evidence>
<protein>
    <submittedName>
        <fullName evidence="10">Uncharacterized protein</fullName>
    </submittedName>
</protein>
<dbReference type="GO" id="GO:0005524">
    <property type="term" value="F:ATP binding"/>
    <property type="evidence" value="ECO:0007669"/>
    <property type="project" value="UniProtKB-KW"/>
</dbReference>
<dbReference type="VEuPathDB" id="ToxoDB:LOC34619547"/>
<evidence type="ECO:0000256" key="3">
    <source>
        <dbReference type="ARBA" id="ARBA00022806"/>
    </source>
</evidence>
<reference evidence="10 11" key="1">
    <citation type="journal article" date="2016" name="BMC Genomics">
        <title>Comparative genomics reveals Cyclospora cayetanensis possesses coccidia-like metabolism and invasion components but unique surface antigens.</title>
        <authorList>
            <person name="Liu S."/>
            <person name="Wang L."/>
            <person name="Zheng H."/>
            <person name="Xu Z."/>
            <person name="Roellig D.M."/>
            <person name="Li N."/>
            <person name="Frace M.A."/>
            <person name="Tang K."/>
            <person name="Arrowood M.J."/>
            <person name="Moss D.M."/>
            <person name="Zhang L."/>
            <person name="Feng Y."/>
            <person name="Xiao L."/>
        </authorList>
    </citation>
    <scope>NUCLEOTIDE SEQUENCE [LARGE SCALE GENOMIC DNA]</scope>
    <source>
        <strain evidence="10 11">CHN_HEN01</strain>
    </source>
</reference>
<dbReference type="AlphaFoldDB" id="A0A1D3CU33"/>
<dbReference type="SMART" id="SM00490">
    <property type="entry name" value="HELICc"/>
    <property type="match status" value="1"/>
</dbReference>
<dbReference type="PROSITE" id="PS51195">
    <property type="entry name" value="Q_MOTIF"/>
    <property type="match status" value="1"/>
</dbReference>
<accession>A0A1D3CU33</accession>
<dbReference type="GO" id="GO:0005829">
    <property type="term" value="C:cytosol"/>
    <property type="evidence" value="ECO:0007669"/>
    <property type="project" value="TreeGrafter"/>
</dbReference>
<feature type="domain" description="Helicase C-terminal" evidence="8">
    <location>
        <begin position="555"/>
        <end position="718"/>
    </location>
</feature>
<dbReference type="InterPro" id="IPR050079">
    <property type="entry name" value="DEAD_box_RNA_helicase"/>
</dbReference>
<keyword evidence="11" id="KW-1185">Reference proteome</keyword>
<dbReference type="VEuPathDB" id="ToxoDB:cyc_02735"/>
<feature type="region of interest" description="Disordered" evidence="6">
    <location>
        <begin position="1"/>
        <end position="32"/>
    </location>
</feature>
<dbReference type="InterPro" id="IPR001650">
    <property type="entry name" value="Helicase_C-like"/>
</dbReference>
<dbReference type="PROSITE" id="PS51192">
    <property type="entry name" value="HELICASE_ATP_BIND_1"/>
    <property type="match status" value="1"/>
</dbReference>
<dbReference type="GO" id="GO:0003676">
    <property type="term" value="F:nucleic acid binding"/>
    <property type="evidence" value="ECO:0007669"/>
    <property type="project" value="InterPro"/>
</dbReference>
<evidence type="ECO:0000259" key="8">
    <source>
        <dbReference type="PROSITE" id="PS51194"/>
    </source>
</evidence>
<dbReference type="Pfam" id="PF00270">
    <property type="entry name" value="DEAD"/>
    <property type="match status" value="1"/>
</dbReference>
<feature type="domain" description="DEAD-box RNA helicase Q" evidence="9">
    <location>
        <begin position="146"/>
        <end position="174"/>
    </location>
</feature>